<dbReference type="STRING" id="1561998.A0A1I7TYL4"/>
<protein>
    <submittedName>
        <fullName evidence="4">BTB domain-containing protein</fullName>
    </submittedName>
</protein>
<dbReference type="WBParaSite" id="Csp11.Scaffold629.g13095.t2">
    <property type="protein sequence ID" value="Csp11.Scaffold629.g13095.t2"/>
    <property type="gene ID" value="Csp11.Scaffold629.g13095"/>
</dbReference>
<dbReference type="Proteomes" id="UP000095282">
    <property type="component" value="Unplaced"/>
</dbReference>
<name>A0A1I7TYL4_9PELO</name>
<dbReference type="Gene3D" id="3.30.710.10">
    <property type="entry name" value="Potassium Channel Kv1.1, Chain A"/>
    <property type="match status" value="1"/>
</dbReference>
<dbReference type="AlphaFoldDB" id="A0A1I7TYL4"/>
<feature type="domain" description="BTB" evidence="2">
    <location>
        <begin position="99"/>
        <end position="165"/>
    </location>
</feature>
<proteinExistence type="predicted"/>
<dbReference type="InterPro" id="IPR011333">
    <property type="entry name" value="SKP1/BTB/POZ_sf"/>
</dbReference>
<keyword evidence="3" id="KW-1185">Reference proteome</keyword>
<evidence type="ECO:0000313" key="4">
    <source>
        <dbReference type="WBParaSite" id="Csp11.Scaffold629.g13095.t2"/>
    </source>
</evidence>
<evidence type="ECO:0000256" key="1">
    <source>
        <dbReference type="SAM" id="MobiDB-lite"/>
    </source>
</evidence>
<dbReference type="PROSITE" id="PS50097">
    <property type="entry name" value="BTB"/>
    <property type="match status" value="1"/>
</dbReference>
<dbReference type="SUPFAM" id="SSF81995">
    <property type="entry name" value="beta-sandwich domain of Sec23/24"/>
    <property type="match status" value="1"/>
</dbReference>
<evidence type="ECO:0000259" key="2">
    <source>
        <dbReference type="PROSITE" id="PS50097"/>
    </source>
</evidence>
<dbReference type="InterPro" id="IPR000210">
    <property type="entry name" value="BTB/POZ_dom"/>
</dbReference>
<dbReference type="PANTHER" id="PTHR22670:SF1">
    <property type="entry name" value="BTB DOMAIN-CONTAINING PROTEIN"/>
    <property type="match status" value="1"/>
</dbReference>
<feature type="region of interest" description="Disordered" evidence="1">
    <location>
        <begin position="366"/>
        <end position="392"/>
    </location>
</feature>
<accession>A0A1I7TYL4</accession>
<dbReference type="Pfam" id="PF00651">
    <property type="entry name" value="BTB"/>
    <property type="match status" value="1"/>
</dbReference>
<dbReference type="CDD" id="cd18186">
    <property type="entry name" value="BTB_POZ_ZBTB_KLHL-like"/>
    <property type="match status" value="1"/>
</dbReference>
<feature type="region of interest" description="Disordered" evidence="1">
    <location>
        <begin position="1"/>
        <end position="52"/>
    </location>
</feature>
<evidence type="ECO:0000313" key="3">
    <source>
        <dbReference type="Proteomes" id="UP000095282"/>
    </source>
</evidence>
<organism evidence="3 4">
    <name type="scientific">Caenorhabditis tropicalis</name>
    <dbReference type="NCBI Taxonomy" id="1561998"/>
    <lineage>
        <taxon>Eukaryota</taxon>
        <taxon>Metazoa</taxon>
        <taxon>Ecdysozoa</taxon>
        <taxon>Nematoda</taxon>
        <taxon>Chromadorea</taxon>
        <taxon>Rhabditida</taxon>
        <taxon>Rhabditina</taxon>
        <taxon>Rhabditomorpha</taxon>
        <taxon>Rhabditoidea</taxon>
        <taxon>Rhabditidae</taxon>
        <taxon>Peloderinae</taxon>
        <taxon>Caenorhabditis</taxon>
    </lineage>
</organism>
<reference evidence="4" key="1">
    <citation type="submission" date="2016-11" db="UniProtKB">
        <authorList>
            <consortium name="WormBaseParasite"/>
        </authorList>
    </citation>
    <scope>IDENTIFICATION</scope>
</reference>
<dbReference type="SUPFAM" id="SSF54695">
    <property type="entry name" value="POZ domain"/>
    <property type="match status" value="1"/>
</dbReference>
<feature type="compositionally biased region" description="Polar residues" evidence="1">
    <location>
        <begin position="375"/>
        <end position="391"/>
    </location>
</feature>
<dbReference type="SMART" id="SM00225">
    <property type="entry name" value="BTB"/>
    <property type="match status" value="1"/>
</dbReference>
<dbReference type="PANTHER" id="PTHR22670">
    <property type="entry name" value="BTB DOMAIN-CONTAINING PROTEIN-RELATED-RELATED"/>
    <property type="match status" value="1"/>
</dbReference>
<sequence>MAPPPPPAPAPPPVYAPPPPPPSPMYAPPPPPAYSPPGPYVQAPPPPMPPPPPPPQPYYPVYPTASYSGIILDVTGPTNHFESIAHFLRSDFSNNRELCDVFLQFETEKIKVHSVILASFSSTFSEKIKKQSEAKSSVLDLKFLKKESVQKVLDFIYFGKVSLGFGSLQDDLEAIAYFDIPQLQEEVEKKLIELAKQGKVVDVLNIVTTNMKTIPHSPSTLLSISDETVRDIVSILHEMSTTNRISFHEIKRLNTNTIIVIVSSRVPDTQKLDLINMSLKWIYERRLDDHKASSILGGLTFGSMTYNELVTLRNALIQTAIPVTVGRCVRLKWGENNTLDIVFNYAESSNHQESVRITCSSTSATKSTCSTASTGPSKLDTSQQSLTSESGYSKPYDCKFDDCNTAISFTAEDLKRLGFEKKNKK</sequence>